<proteinExistence type="predicted"/>
<name>A0A150SBE2_SORCE</name>
<accession>A0A150SBE2</accession>
<reference evidence="1 2" key="1">
    <citation type="submission" date="2014-02" db="EMBL/GenBank/DDBJ databases">
        <title>The small core and large imbalanced accessory genome model reveals a collaborative survival strategy of Sorangium cellulosum strains in nature.</title>
        <authorList>
            <person name="Han K."/>
            <person name="Peng R."/>
            <person name="Blom J."/>
            <person name="Li Y.-Z."/>
        </authorList>
    </citation>
    <scope>NUCLEOTIDE SEQUENCE [LARGE SCALE GENOMIC DNA]</scope>
    <source>
        <strain evidence="1 2">So0149</strain>
    </source>
</reference>
<sequence length="64" mass="6957">MSDPVRLFISAVPKDAALRDELDVCPLEQMLPALSDDVLRALSDAYLDSLSKETGAAIRARIGR</sequence>
<gene>
    <name evidence="1" type="ORF">BE18_22070</name>
</gene>
<dbReference type="EMBL" id="JEMC01003989">
    <property type="protein sequence ID" value="KYF76878.1"/>
    <property type="molecule type" value="Genomic_DNA"/>
</dbReference>
<dbReference type="Proteomes" id="UP000075515">
    <property type="component" value="Unassembled WGS sequence"/>
</dbReference>
<comment type="caution">
    <text evidence="1">The sequence shown here is derived from an EMBL/GenBank/DDBJ whole genome shotgun (WGS) entry which is preliminary data.</text>
</comment>
<evidence type="ECO:0000313" key="2">
    <source>
        <dbReference type="Proteomes" id="UP000075515"/>
    </source>
</evidence>
<evidence type="ECO:0000313" key="1">
    <source>
        <dbReference type="EMBL" id="KYF76878.1"/>
    </source>
</evidence>
<organism evidence="1 2">
    <name type="scientific">Sorangium cellulosum</name>
    <name type="common">Polyangium cellulosum</name>
    <dbReference type="NCBI Taxonomy" id="56"/>
    <lineage>
        <taxon>Bacteria</taxon>
        <taxon>Pseudomonadati</taxon>
        <taxon>Myxococcota</taxon>
        <taxon>Polyangia</taxon>
        <taxon>Polyangiales</taxon>
        <taxon>Polyangiaceae</taxon>
        <taxon>Sorangium</taxon>
    </lineage>
</organism>
<dbReference type="AlphaFoldDB" id="A0A150SBE2"/>
<protein>
    <submittedName>
        <fullName evidence="1">Uncharacterized protein</fullName>
    </submittedName>
</protein>